<protein>
    <submittedName>
        <fullName evidence="1">Uncharacterized protein</fullName>
    </submittedName>
</protein>
<dbReference type="RefSeq" id="WP_014412612.1">
    <property type="nucleotide sequence ID" value="NC_017058.1"/>
</dbReference>
<accession>H8K742</accession>
<evidence type="ECO:0000313" key="1">
    <source>
        <dbReference type="EMBL" id="AFC71085.1"/>
    </source>
</evidence>
<dbReference type="EMBL" id="CP003338">
    <property type="protein sequence ID" value="AFC71085.1"/>
    <property type="molecule type" value="Genomic_DNA"/>
</dbReference>
<keyword evidence="2" id="KW-1185">Reference proteome</keyword>
<gene>
    <name evidence="1" type="ordered locus">MC5_03815</name>
</gene>
<sequence length="85" mass="9277">MSKFFSKNTDSNNIPSEVVNNSTTYAGIQVSDATFHYVASATKHFAYATTAAASCRVYATLTATYAAKTVIQDVLGLWCLQRICR</sequence>
<reference evidence="2" key="1">
    <citation type="submission" date="2012-02" db="EMBL/GenBank/DDBJ databases">
        <title>Complete genome sequence of Rickettsia australis strain Cutlack.</title>
        <authorList>
            <person name="Johnson S.L."/>
            <person name="Munk A.C."/>
            <person name="Han S."/>
            <person name="Bruce D.C."/>
            <person name="Dasch G.A."/>
        </authorList>
    </citation>
    <scope>NUCLEOTIDE SEQUENCE [LARGE SCALE GENOMIC DNA]</scope>
    <source>
        <strain evidence="2">Cutlack</strain>
    </source>
</reference>
<organism evidence="1 2">
    <name type="scientific">Rickettsia australis (strain Cutlack)</name>
    <dbReference type="NCBI Taxonomy" id="1105110"/>
    <lineage>
        <taxon>Bacteria</taxon>
        <taxon>Pseudomonadati</taxon>
        <taxon>Pseudomonadota</taxon>
        <taxon>Alphaproteobacteria</taxon>
        <taxon>Rickettsiales</taxon>
        <taxon>Rickettsiaceae</taxon>
        <taxon>Rickettsieae</taxon>
        <taxon>Rickettsia</taxon>
        <taxon>spotted fever group</taxon>
    </lineage>
</organism>
<dbReference type="Proteomes" id="UP000007589">
    <property type="component" value="Chromosome"/>
</dbReference>
<name>H8K742_RICAC</name>
<proteinExistence type="predicted"/>
<dbReference type="AlphaFoldDB" id="H8K742"/>
<evidence type="ECO:0000313" key="2">
    <source>
        <dbReference type="Proteomes" id="UP000007589"/>
    </source>
</evidence>
<dbReference type="KEGG" id="rau:MC5_03815"/>
<dbReference type="HOGENOM" id="CLU_2510553_0_0_5"/>